<dbReference type="AlphaFoldDB" id="A0A6C0AU58"/>
<keyword evidence="1" id="KW-0472">Membrane</keyword>
<keyword evidence="1" id="KW-1133">Transmembrane helix</keyword>
<accession>A0A6C0AU58</accession>
<keyword evidence="1" id="KW-0812">Transmembrane</keyword>
<reference evidence="2" key="1">
    <citation type="journal article" date="2020" name="Nature">
        <title>Giant virus diversity and host interactions through global metagenomics.</title>
        <authorList>
            <person name="Schulz F."/>
            <person name="Roux S."/>
            <person name="Paez-Espino D."/>
            <person name="Jungbluth S."/>
            <person name="Walsh D.A."/>
            <person name="Denef V.J."/>
            <person name="McMahon K.D."/>
            <person name="Konstantinidis K.T."/>
            <person name="Eloe-Fadrosh E.A."/>
            <person name="Kyrpides N.C."/>
            <person name="Woyke T."/>
        </authorList>
    </citation>
    <scope>NUCLEOTIDE SEQUENCE</scope>
    <source>
        <strain evidence="2">GVMAG-S-ERX555943-30</strain>
    </source>
</reference>
<organism evidence="2">
    <name type="scientific">viral metagenome</name>
    <dbReference type="NCBI Taxonomy" id="1070528"/>
    <lineage>
        <taxon>unclassified sequences</taxon>
        <taxon>metagenomes</taxon>
        <taxon>organismal metagenomes</taxon>
    </lineage>
</organism>
<evidence type="ECO:0000313" key="2">
    <source>
        <dbReference type="EMBL" id="QHS83479.1"/>
    </source>
</evidence>
<evidence type="ECO:0000256" key="1">
    <source>
        <dbReference type="SAM" id="Phobius"/>
    </source>
</evidence>
<feature type="transmembrane region" description="Helical" evidence="1">
    <location>
        <begin position="100"/>
        <end position="120"/>
    </location>
</feature>
<dbReference type="EMBL" id="MN738757">
    <property type="protein sequence ID" value="QHS83479.1"/>
    <property type="molecule type" value="Genomic_DNA"/>
</dbReference>
<feature type="transmembrane region" description="Helical" evidence="1">
    <location>
        <begin position="37"/>
        <end position="59"/>
    </location>
</feature>
<feature type="transmembrane region" description="Helical" evidence="1">
    <location>
        <begin position="12"/>
        <end position="31"/>
    </location>
</feature>
<sequence>MFTSLYAMYYRNLHFSILNALLAYVEVMYWMNPVEGLWKMINNTVVGYSIFIYFIEGSYQVCVVHMETHSYLRTVSTVLTALIFNSYLNVCFQEEPRRQYWWYYEVWFQMVAAIGQAYVIKLVSMDKSS</sequence>
<proteinExistence type="predicted"/>
<name>A0A6C0AU58_9ZZZZ</name>
<protein>
    <submittedName>
        <fullName evidence="2">Uncharacterized protein</fullName>
    </submittedName>
</protein>